<feature type="signal peptide" evidence="1">
    <location>
        <begin position="1"/>
        <end position="18"/>
    </location>
</feature>
<keyword evidence="1" id="KW-0732">Signal</keyword>
<dbReference type="AlphaFoldDB" id="A0A6B0TWJ0"/>
<evidence type="ECO:0000256" key="1">
    <source>
        <dbReference type="SAM" id="SignalP"/>
    </source>
</evidence>
<sequence length="67" mass="7360">MWVPPSTSCLLVLAEAMAALPAVPKEQLVAQVVLCDGLSQRRLFKLNEVVIVNIHTFSLIIPNFVKS</sequence>
<evidence type="ECO:0000313" key="2">
    <source>
        <dbReference type="EMBL" id="MXU82251.1"/>
    </source>
</evidence>
<name>A0A6B0TWJ0_IXORI</name>
<feature type="chain" id="PRO_5025465452" evidence="1">
    <location>
        <begin position="19"/>
        <end position="67"/>
    </location>
</feature>
<proteinExistence type="predicted"/>
<dbReference type="EMBL" id="GIFC01000168">
    <property type="protein sequence ID" value="MXU82251.1"/>
    <property type="molecule type" value="Transcribed_RNA"/>
</dbReference>
<accession>A0A6B0TWJ0</accession>
<organism evidence="2">
    <name type="scientific">Ixodes ricinus</name>
    <name type="common">Common tick</name>
    <name type="synonym">Acarus ricinus</name>
    <dbReference type="NCBI Taxonomy" id="34613"/>
    <lineage>
        <taxon>Eukaryota</taxon>
        <taxon>Metazoa</taxon>
        <taxon>Ecdysozoa</taxon>
        <taxon>Arthropoda</taxon>
        <taxon>Chelicerata</taxon>
        <taxon>Arachnida</taxon>
        <taxon>Acari</taxon>
        <taxon>Parasitiformes</taxon>
        <taxon>Ixodida</taxon>
        <taxon>Ixodoidea</taxon>
        <taxon>Ixodidae</taxon>
        <taxon>Ixodinae</taxon>
        <taxon>Ixodes</taxon>
    </lineage>
</organism>
<protein>
    <submittedName>
        <fullName evidence="2">Putative secreted protein</fullName>
    </submittedName>
</protein>
<reference evidence="2" key="1">
    <citation type="submission" date="2019-12" db="EMBL/GenBank/DDBJ databases">
        <title>An insight into the sialome of adult female Ixodes ricinus ticks feeding for 6 days.</title>
        <authorList>
            <person name="Perner J."/>
            <person name="Ribeiro J.M.C."/>
        </authorList>
    </citation>
    <scope>NUCLEOTIDE SEQUENCE</scope>
    <source>
        <strain evidence="2">Semi-engorged</strain>
        <tissue evidence="2">Salivary glands</tissue>
    </source>
</reference>